<evidence type="ECO:0000313" key="2">
    <source>
        <dbReference type="Proteomes" id="UP000276133"/>
    </source>
</evidence>
<organism evidence="1 2">
    <name type="scientific">Brachionus plicatilis</name>
    <name type="common">Marine rotifer</name>
    <name type="synonym">Brachionus muelleri</name>
    <dbReference type="NCBI Taxonomy" id="10195"/>
    <lineage>
        <taxon>Eukaryota</taxon>
        <taxon>Metazoa</taxon>
        <taxon>Spiralia</taxon>
        <taxon>Gnathifera</taxon>
        <taxon>Rotifera</taxon>
        <taxon>Eurotatoria</taxon>
        <taxon>Monogononta</taxon>
        <taxon>Pseudotrocha</taxon>
        <taxon>Ploima</taxon>
        <taxon>Brachionidae</taxon>
        <taxon>Brachionus</taxon>
    </lineage>
</organism>
<gene>
    <name evidence="1" type="ORF">BpHYR1_037153</name>
</gene>
<reference evidence="1 2" key="1">
    <citation type="journal article" date="2018" name="Sci. Rep.">
        <title>Genomic signatures of local adaptation to the degree of environmental predictability in rotifers.</title>
        <authorList>
            <person name="Franch-Gras L."/>
            <person name="Hahn C."/>
            <person name="Garcia-Roger E.M."/>
            <person name="Carmona M.J."/>
            <person name="Serra M."/>
            <person name="Gomez A."/>
        </authorList>
    </citation>
    <scope>NUCLEOTIDE SEQUENCE [LARGE SCALE GENOMIC DNA]</scope>
    <source>
        <strain evidence="1">HYR1</strain>
    </source>
</reference>
<evidence type="ECO:0000313" key="1">
    <source>
        <dbReference type="EMBL" id="RNA45053.1"/>
    </source>
</evidence>
<proteinExistence type="predicted"/>
<keyword evidence="2" id="KW-1185">Reference proteome</keyword>
<name>A0A3M7TAC1_BRAPC</name>
<protein>
    <submittedName>
        <fullName evidence="1">Uncharacterized protein</fullName>
    </submittedName>
</protein>
<accession>A0A3M7TAC1</accession>
<comment type="caution">
    <text evidence="1">The sequence shown here is derived from an EMBL/GenBank/DDBJ whole genome shotgun (WGS) entry which is preliminary data.</text>
</comment>
<dbReference type="Proteomes" id="UP000276133">
    <property type="component" value="Unassembled WGS sequence"/>
</dbReference>
<dbReference type="EMBL" id="REGN01000034">
    <property type="protein sequence ID" value="RNA45053.1"/>
    <property type="molecule type" value="Genomic_DNA"/>
</dbReference>
<sequence length="63" mass="7506">MRPGINLQRIQKKILFKTWSMFNPITIQILNMSKQTFSKRPPKHNKSSLIIPSRILIDRFLKI</sequence>
<dbReference type="AlphaFoldDB" id="A0A3M7TAC1"/>